<keyword evidence="9" id="KW-0732">Signal</keyword>
<keyword evidence="6 8" id="KW-0879">Wnt signaling pathway</keyword>
<comment type="subcellular location">
    <subcellularLocation>
        <location evidence="1 8">Secreted</location>
        <location evidence="1 8">Extracellular space</location>
        <location evidence="1 8">Extracellular matrix</location>
    </subcellularLocation>
</comment>
<protein>
    <recommendedName>
        <fullName evidence="8">Protein Wnt</fullName>
    </recommendedName>
</protein>
<evidence type="ECO:0000256" key="1">
    <source>
        <dbReference type="ARBA" id="ARBA00004498"/>
    </source>
</evidence>
<keyword evidence="7" id="KW-1015">Disulfide bond</keyword>
<evidence type="ECO:0000256" key="2">
    <source>
        <dbReference type="ARBA" id="ARBA00005683"/>
    </source>
</evidence>
<dbReference type="EMBL" id="JAUCMV010000003">
    <property type="protein sequence ID" value="KAK0408430.1"/>
    <property type="molecule type" value="Genomic_DNA"/>
</dbReference>
<comment type="similarity">
    <text evidence="2 8">Belongs to the Wnt family.</text>
</comment>
<feature type="signal peptide" evidence="9">
    <location>
        <begin position="1"/>
        <end position="23"/>
    </location>
</feature>
<comment type="function">
    <text evidence="8">Ligand for members of the frizzled family of seven transmembrane receptors.</text>
</comment>
<evidence type="ECO:0000256" key="5">
    <source>
        <dbReference type="ARBA" id="ARBA00022530"/>
    </source>
</evidence>
<evidence type="ECO:0000313" key="10">
    <source>
        <dbReference type="EMBL" id="KAK0408430.1"/>
    </source>
</evidence>
<feature type="chain" id="PRO_5041301383" description="Protein Wnt" evidence="9">
    <location>
        <begin position="24"/>
        <end position="300"/>
    </location>
</feature>
<keyword evidence="3 8" id="KW-0217">Developmental protein</keyword>
<dbReference type="PANTHER" id="PTHR12027">
    <property type="entry name" value="WNT RELATED"/>
    <property type="match status" value="1"/>
</dbReference>
<dbReference type="GO" id="GO:0030182">
    <property type="term" value="P:neuron differentiation"/>
    <property type="evidence" value="ECO:0007669"/>
    <property type="project" value="TreeGrafter"/>
</dbReference>
<accession>A0AA39HM66</accession>
<dbReference type="Pfam" id="PF00110">
    <property type="entry name" value="wnt"/>
    <property type="match status" value="1"/>
</dbReference>
<name>A0AA39HM66_9BILA</name>
<dbReference type="GO" id="GO:0045165">
    <property type="term" value="P:cell fate commitment"/>
    <property type="evidence" value="ECO:0007669"/>
    <property type="project" value="TreeGrafter"/>
</dbReference>
<evidence type="ECO:0000256" key="7">
    <source>
        <dbReference type="ARBA" id="ARBA00023157"/>
    </source>
</evidence>
<keyword evidence="5" id="KW-0272">Extracellular matrix</keyword>
<dbReference type="PRINTS" id="PR01349">
    <property type="entry name" value="WNTPROTEIN"/>
</dbReference>
<dbReference type="SMART" id="SM00097">
    <property type="entry name" value="WNT1"/>
    <property type="match status" value="1"/>
</dbReference>
<organism evidence="10 11">
    <name type="scientific">Steinernema hermaphroditum</name>
    <dbReference type="NCBI Taxonomy" id="289476"/>
    <lineage>
        <taxon>Eukaryota</taxon>
        <taxon>Metazoa</taxon>
        <taxon>Ecdysozoa</taxon>
        <taxon>Nematoda</taxon>
        <taxon>Chromadorea</taxon>
        <taxon>Rhabditida</taxon>
        <taxon>Tylenchina</taxon>
        <taxon>Panagrolaimomorpha</taxon>
        <taxon>Strongyloidoidea</taxon>
        <taxon>Steinernematidae</taxon>
        <taxon>Steinernema</taxon>
    </lineage>
</organism>
<sequence length="300" mass="33328">MLWAPCIALGFLDLSGSLNCTSAFENLNTRQRRLCNRFPEAANIVLSSMEMAKTTCERDFAKESWNCSRSHTAKDSKEAAYISAFGAALAASKVAQECSSGRLDYCGCGRSADARQSSSIPGCSDNIKFGASFSKKFFQLKKMDTEDIKFRVQAHNIGVGLRVLRSNRVKRCKCHGIGKTCTMKTCWWAVPTVDGLSALLKEKYNSASKVLTSNIELIVAETSLPAATTQLVFLKPSANFCDRVRGRPCDDDAHCESLCCGRGFRKESRMVTEQCRCQFFYCCEIRCESCLKVVEDRFCL</sequence>
<keyword evidence="4" id="KW-0964">Secreted</keyword>
<evidence type="ECO:0000256" key="6">
    <source>
        <dbReference type="ARBA" id="ARBA00022687"/>
    </source>
</evidence>
<dbReference type="AlphaFoldDB" id="A0AA39HM66"/>
<dbReference type="GO" id="GO:0005109">
    <property type="term" value="F:frizzled binding"/>
    <property type="evidence" value="ECO:0007669"/>
    <property type="project" value="TreeGrafter"/>
</dbReference>
<proteinExistence type="inferred from homology"/>
<dbReference type="Gene3D" id="3.30.2460.20">
    <property type="match status" value="1"/>
</dbReference>
<evidence type="ECO:0000313" key="11">
    <source>
        <dbReference type="Proteomes" id="UP001175271"/>
    </source>
</evidence>
<dbReference type="GO" id="GO:0005615">
    <property type="term" value="C:extracellular space"/>
    <property type="evidence" value="ECO:0007669"/>
    <property type="project" value="TreeGrafter"/>
</dbReference>
<dbReference type="InterPro" id="IPR005817">
    <property type="entry name" value="Wnt"/>
</dbReference>
<keyword evidence="11" id="KW-1185">Reference proteome</keyword>
<evidence type="ECO:0000256" key="4">
    <source>
        <dbReference type="ARBA" id="ARBA00022525"/>
    </source>
</evidence>
<evidence type="ECO:0000256" key="8">
    <source>
        <dbReference type="RuleBase" id="RU003500"/>
    </source>
</evidence>
<dbReference type="GO" id="GO:0005125">
    <property type="term" value="F:cytokine activity"/>
    <property type="evidence" value="ECO:0007669"/>
    <property type="project" value="TreeGrafter"/>
</dbReference>
<dbReference type="InterPro" id="IPR043158">
    <property type="entry name" value="Wnt_C"/>
</dbReference>
<evidence type="ECO:0000256" key="9">
    <source>
        <dbReference type="SAM" id="SignalP"/>
    </source>
</evidence>
<gene>
    <name evidence="10" type="ORF">QR680_003952</name>
</gene>
<dbReference type="GO" id="GO:0060070">
    <property type="term" value="P:canonical Wnt signaling pathway"/>
    <property type="evidence" value="ECO:0007669"/>
    <property type="project" value="TreeGrafter"/>
</dbReference>
<dbReference type="Proteomes" id="UP001175271">
    <property type="component" value="Unassembled WGS sequence"/>
</dbReference>
<comment type="caution">
    <text evidence="10">The sequence shown here is derived from an EMBL/GenBank/DDBJ whole genome shotgun (WGS) entry which is preliminary data.</text>
</comment>
<reference evidence="10" key="1">
    <citation type="submission" date="2023-06" db="EMBL/GenBank/DDBJ databases">
        <title>Genomic analysis of the entomopathogenic nematode Steinernema hermaphroditum.</title>
        <authorList>
            <person name="Schwarz E.M."/>
            <person name="Heppert J.K."/>
            <person name="Baniya A."/>
            <person name="Schwartz H.T."/>
            <person name="Tan C.-H."/>
            <person name="Antoshechkin I."/>
            <person name="Sternberg P.W."/>
            <person name="Goodrich-Blair H."/>
            <person name="Dillman A.R."/>
        </authorList>
    </citation>
    <scope>NUCLEOTIDE SEQUENCE</scope>
    <source>
        <strain evidence="10">PS9179</strain>
        <tissue evidence="10">Whole animal</tissue>
    </source>
</reference>
<evidence type="ECO:0000256" key="3">
    <source>
        <dbReference type="ARBA" id="ARBA00022473"/>
    </source>
</evidence>